<dbReference type="Gene3D" id="3.40.30.10">
    <property type="entry name" value="Glutaredoxin"/>
    <property type="match status" value="1"/>
</dbReference>
<protein>
    <recommendedName>
        <fullName evidence="1">Spermatogenesis-associated protein 20-like TRX domain-containing protein</fullName>
    </recommendedName>
</protein>
<sequence>MSSRSNALGNASSSYLRSALHQPIHWHQWGPEAFAAAQQENKPILLDIGAVWCHWCHVMDRESYDDPEVADILNREFIAIKVDRDERPDVDSRYQTAVAAITGQGGWPLTAFLTTEGKPFYGGTYFPPRDAHGRPGFKKILLAIADAYKNRRDDVLREADGMMTALHHAEGLAGHGGDFNPRVITMMVQSALNSFDPKNGGFGSAPKFPHASIVEVLLDWYARTGEDGAANVARTTLEKMAQGGVYDQIAGGFHRYSVDENWIVPHFEKMSYDNSELLRNYVHAAQLFPDAAFAETAKDIIRWVDSTLTDREHGGFYASQDADINLEDDGDYFTWTVDEAKAALTAQEFEVAALHYDINEVGEMHHNSAKNVLWIRAEVEEIAMRLSLKPDQIRMLLNSAKQKMLVARLQRPTPYIDKTVYVNWNAMFVSAYLAAGRVLGMKDAHHFALRTLDRILGQWNDKQQLPHVIAYSDPNAVLRESRGLLDDYVFTALACLDAYEATGDLTYFRCAQQIADTAIAKFGDATSGGFFDAEPTTEQVALGALSVRRKAFQDSPTPAGNPAAAILMLRLHAYTNDTRYRDKAEDTLETFAGAVEQFGIYAGTYGRAAIWFSKPHTQVVIIGTDASAADLERAAFQTFAENLSVIRLAQADAHLLPPALAETIPNVPGVNDGRAVAVVCSNFACQPPITSAQDLTDTLKKLLRS</sequence>
<proteinExistence type="predicted"/>
<feature type="domain" description="Spermatogenesis-associated protein 20-like TRX" evidence="1">
    <location>
        <begin position="6"/>
        <end position="166"/>
    </location>
</feature>
<dbReference type="InterPro" id="IPR004879">
    <property type="entry name" value="Ssp411-like_TRX"/>
</dbReference>
<dbReference type="CDD" id="cd02955">
    <property type="entry name" value="SSP411"/>
    <property type="match status" value="1"/>
</dbReference>
<dbReference type="Pfam" id="PF03190">
    <property type="entry name" value="Thioredox_DsbH"/>
    <property type="match status" value="1"/>
</dbReference>
<dbReference type="InterPro" id="IPR036249">
    <property type="entry name" value="Thioredoxin-like_sf"/>
</dbReference>
<dbReference type="STRING" id="204669.Acid345_2384"/>
<evidence type="ECO:0000313" key="3">
    <source>
        <dbReference type="Proteomes" id="UP000002432"/>
    </source>
</evidence>
<evidence type="ECO:0000313" key="2">
    <source>
        <dbReference type="EMBL" id="ABF41385.1"/>
    </source>
</evidence>
<dbReference type="SUPFAM" id="SSF48208">
    <property type="entry name" value="Six-hairpin glycosidases"/>
    <property type="match status" value="1"/>
</dbReference>
<dbReference type="PANTHER" id="PTHR42899:SF1">
    <property type="entry name" value="SPERMATOGENESIS-ASSOCIATED PROTEIN 20"/>
    <property type="match status" value="1"/>
</dbReference>
<dbReference type="PIRSF" id="PIRSF006402">
    <property type="entry name" value="UCP006402_thioredoxin"/>
    <property type="match status" value="1"/>
</dbReference>
<organism evidence="2 3">
    <name type="scientific">Koribacter versatilis (strain Ellin345)</name>
    <dbReference type="NCBI Taxonomy" id="204669"/>
    <lineage>
        <taxon>Bacteria</taxon>
        <taxon>Pseudomonadati</taxon>
        <taxon>Acidobacteriota</taxon>
        <taxon>Terriglobia</taxon>
        <taxon>Terriglobales</taxon>
        <taxon>Candidatus Korobacteraceae</taxon>
        <taxon>Candidatus Korobacter</taxon>
    </lineage>
</organism>
<dbReference type="Gene3D" id="1.50.10.20">
    <property type="match status" value="1"/>
</dbReference>
<dbReference type="eggNOG" id="COG1331">
    <property type="taxonomic scope" value="Bacteria"/>
</dbReference>
<dbReference type="OrthoDB" id="9762614at2"/>
<gene>
    <name evidence="2" type="ordered locus">Acid345_2384</name>
</gene>
<accession>Q1IP15</accession>
<dbReference type="GO" id="GO:0005975">
    <property type="term" value="P:carbohydrate metabolic process"/>
    <property type="evidence" value="ECO:0007669"/>
    <property type="project" value="InterPro"/>
</dbReference>
<evidence type="ECO:0000259" key="1">
    <source>
        <dbReference type="Pfam" id="PF03190"/>
    </source>
</evidence>
<dbReference type="Gene3D" id="1.50.10.10">
    <property type="match status" value="1"/>
</dbReference>
<dbReference type="RefSeq" id="WP_011523186.1">
    <property type="nucleotide sequence ID" value="NC_008009.1"/>
</dbReference>
<dbReference type="AlphaFoldDB" id="Q1IP15"/>
<dbReference type="SUPFAM" id="SSF52833">
    <property type="entry name" value="Thioredoxin-like"/>
    <property type="match status" value="1"/>
</dbReference>
<reference evidence="2 3" key="1">
    <citation type="journal article" date="2009" name="Appl. Environ. Microbiol.">
        <title>Three genomes from the phylum Acidobacteria provide insight into the lifestyles of these microorganisms in soils.</title>
        <authorList>
            <person name="Ward N.L."/>
            <person name="Challacombe J.F."/>
            <person name="Janssen P.H."/>
            <person name="Henrissat B."/>
            <person name="Coutinho P.M."/>
            <person name="Wu M."/>
            <person name="Xie G."/>
            <person name="Haft D.H."/>
            <person name="Sait M."/>
            <person name="Badger J."/>
            <person name="Barabote R.D."/>
            <person name="Bradley B."/>
            <person name="Brettin T.S."/>
            <person name="Brinkac L.M."/>
            <person name="Bruce D."/>
            <person name="Creasy T."/>
            <person name="Daugherty S.C."/>
            <person name="Davidsen T.M."/>
            <person name="DeBoy R.T."/>
            <person name="Detter J.C."/>
            <person name="Dodson R.J."/>
            <person name="Durkin A.S."/>
            <person name="Ganapathy A."/>
            <person name="Gwinn-Giglio M."/>
            <person name="Han C.S."/>
            <person name="Khouri H."/>
            <person name="Kiss H."/>
            <person name="Kothari S.P."/>
            <person name="Madupu R."/>
            <person name="Nelson K.E."/>
            <person name="Nelson W.C."/>
            <person name="Paulsen I."/>
            <person name="Penn K."/>
            <person name="Ren Q."/>
            <person name="Rosovitz M.J."/>
            <person name="Selengut J.D."/>
            <person name="Shrivastava S."/>
            <person name="Sullivan S.A."/>
            <person name="Tapia R."/>
            <person name="Thompson L.S."/>
            <person name="Watkins K.L."/>
            <person name="Yang Q."/>
            <person name="Yu C."/>
            <person name="Zafar N."/>
            <person name="Zhou L."/>
            <person name="Kuske C.R."/>
        </authorList>
    </citation>
    <scope>NUCLEOTIDE SEQUENCE [LARGE SCALE GENOMIC DNA]</scope>
    <source>
        <strain evidence="2 3">Ellin345</strain>
    </source>
</reference>
<dbReference type="KEGG" id="aba:Acid345_2384"/>
<dbReference type="HOGENOM" id="CLU_014051_4_1_0"/>
<dbReference type="InterPro" id="IPR008928">
    <property type="entry name" value="6-hairpin_glycosidase_sf"/>
</dbReference>
<dbReference type="InterPro" id="IPR012341">
    <property type="entry name" value="6hp_glycosidase-like_sf"/>
</dbReference>
<dbReference type="EMBL" id="CP000360">
    <property type="protein sequence ID" value="ABF41385.1"/>
    <property type="molecule type" value="Genomic_DNA"/>
</dbReference>
<dbReference type="InterPro" id="IPR024705">
    <property type="entry name" value="Ssp411"/>
</dbReference>
<keyword evidence="3" id="KW-1185">Reference proteome</keyword>
<dbReference type="EnsemblBacteria" id="ABF41385">
    <property type="protein sequence ID" value="ABF41385"/>
    <property type="gene ID" value="Acid345_2384"/>
</dbReference>
<dbReference type="PANTHER" id="PTHR42899">
    <property type="entry name" value="SPERMATOGENESIS-ASSOCIATED PROTEIN 20"/>
    <property type="match status" value="1"/>
</dbReference>
<name>Q1IP15_KORVE</name>
<dbReference type="Proteomes" id="UP000002432">
    <property type="component" value="Chromosome"/>
</dbReference>